<comment type="caution">
    <text evidence="8">The sequence shown here is derived from an EMBL/GenBank/DDBJ whole genome shotgun (WGS) entry which is preliminary data.</text>
</comment>
<keyword evidence="5 6" id="KW-0472">Membrane</keyword>
<feature type="transmembrane region" description="Helical" evidence="6">
    <location>
        <begin position="58"/>
        <end position="80"/>
    </location>
</feature>
<dbReference type="PANTHER" id="PTHR32322:SF9">
    <property type="entry name" value="AMINO-ACID METABOLITE EFFLUX PUMP-RELATED"/>
    <property type="match status" value="1"/>
</dbReference>
<gene>
    <name evidence="8" type="ORF">EV210_113127</name>
</gene>
<dbReference type="InterPro" id="IPR000620">
    <property type="entry name" value="EamA_dom"/>
</dbReference>
<keyword evidence="3 6" id="KW-0812">Transmembrane</keyword>
<dbReference type="EMBL" id="SLUI01000013">
    <property type="protein sequence ID" value="TCL35284.1"/>
    <property type="molecule type" value="Genomic_DNA"/>
</dbReference>
<keyword evidence="4 6" id="KW-1133">Transmembrane helix</keyword>
<feature type="transmembrane region" description="Helical" evidence="6">
    <location>
        <begin position="242"/>
        <end position="261"/>
    </location>
</feature>
<dbReference type="GO" id="GO:0016020">
    <property type="term" value="C:membrane"/>
    <property type="evidence" value="ECO:0007669"/>
    <property type="project" value="UniProtKB-SubCell"/>
</dbReference>
<accession>A0A4R1PTY1</accession>
<feature type="transmembrane region" description="Helical" evidence="6">
    <location>
        <begin position="117"/>
        <end position="134"/>
    </location>
</feature>
<evidence type="ECO:0000313" key="9">
    <source>
        <dbReference type="Proteomes" id="UP000295063"/>
    </source>
</evidence>
<sequence>MKRQDIILSFIVIVVWGLNFIAIKVGLQDMPPLMLGTMRFLFATFPVLFFLPRPPVAWSWLIILGLTINVGQFSFLFWGMQAGMPAGLASLVMQSQAFFTLLVAIAWLGEQWQWNQVMGLLLSVGGMALIGTAQGSNMTVTGFALTLAAAACWGTGNVILRRATLGIPPFSMLALIVWAGAVAIVPLALLSWFIEGQEAWIAVLWAPSWRSFGAVIYLAFFATLIGYGLWGKLLSRYPAAVVAPWALLVPVIGISSSSLLLGETISFWQGAGALLIMAGLLVHVLGGRWLRMKNTKIKEG</sequence>
<evidence type="ECO:0000256" key="1">
    <source>
        <dbReference type="ARBA" id="ARBA00004141"/>
    </source>
</evidence>
<feature type="transmembrane region" description="Helical" evidence="6">
    <location>
        <begin position="7"/>
        <end position="27"/>
    </location>
</feature>
<evidence type="ECO:0000256" key="2">
    <source>
        <dbReference type="ARBA" id="ARBA00007362"/>
    </source>
</evidence>
<dbReference type="PANTHER" id="PTHR32322">
    <property type="entry name" value="INNER MEMBRANE TRANSPORTER"/>
    <property type="match status" value="1"/>
</dbReference>
<feature type="transmembrane region" description="Helical" evidence="6">
    <location>
        <begin position="86"/>
        <end position="108"/>
    </location>
</feature>
<dbReference type="Proteomes" id="UP000295063">
    <property type="component" value="Unassembled WGS sequence"/>
</dbReference>
<evidence type="ECO:0000256" key="5">
    <source>
        <dbReference type="ARBA" id="ARBA00023136"/>
    </source>
</evidence>
<feature type="domain" description="EamA" evidence="7">
    <location>
        <begin position="142"/>
        <end position="282"/>
    </location>
</feature>
<dbReference type="InterPro" id="IPR037185">
    <property type="entry name" value="EmrE-like"/>
</dbReference>
<feature type="transmembrane region" description="Helical" evidence="6">
    <location>
        <begin position="140"/>
        <end position="160"/>
    </location>
</feature>
<dbReference type="RefSeq" id="WP_132082705.1">
    <property type="nucleotide sequence ID" value="NZ_SLUI01000013.1"/>
</dbReference>
<evidence type="ECO:0000313" key="8">
    <source>
        <dbReference type="EMBL" id="TCL35284.1"/>
    </source>
</evidence>
<dbReference type="Pfam" id="PF00892">
    <property type="entry name" value="EamA"/>
    <property type="match status" value="2"/>
</dbReference>
<dbReference type="SUPFAM" id="SSF103481">
    <property type="entry name" value="Multidrug resistance efflux transporter EmrE"/>
    <property type="match status" value="2"/>
</dbReference>
<dbReference type="InterPro" id="IPR050638">
    <property type="entry name" value="AA-Vitamin_Transporters"/>
</dbReference>
<feature type="domain" description="EamA" evidence="7">
    <location>
        <begin position="6"/>
        <end position="131"/>
    </location>
</feature>
<feature type="transmembrane region" description="Helical" evidence="6">
    <location>
        <begin position="33"/>
        <end position="51"/>
    </location>
</feature>
<dbReference type="AlphaFoldDB" id="A0A4R1PTY1"/>
<organism evidence="8 9">
    <name type="scientific">Anaerospora hongkongensis</name>
    <dbReference type="NCBI Taxonomy" id="244830"/>
    <lineage>
        <taxon>Bacteria</taxon>
        <taxon>Bacillati</taxon>
        <taxon>Bacillota</taxon>
        <taxon>Negativicutes</taxon>
        <taxon>Selenomonadales</taxon>
        <taxon>Sporomusaceae</taxon>
        <taxon>Anaerospora</taxon>
    </lineage>
</organism>
<feature type="transmembrane region" description="Helical" evidence="6">
    <location>
        <begin position="267"/>
        <end position="290"/>
    </location>
</feature>
<evidence type="ECO:0000259" key="7">
    <source>
        <dbReference type="Pfam" id="PF00892"/>
    </source>
</evidence>
<comment type="similarity">
    <text evidence="2">Belongs to the EamA transporter family.</text>
</comment>
<name>A0A4R1PTY1_9FIRM</name>
<evidence type="ECO:0000256" key="4">
    <source>
        <dbReference type="ARBA" id="ARBA00022989"/>
    </source>
</evidence>
<proteinExistence type="inferred from homology"/>
<dbReference type="OrthoDB" id="67135at2"/>
<evidence type="ECO:0000256" key="6">
    <source>
        <dbReference type="SAM" id="Phobius"/>
    </source>
</evidence>
<feature type="transmembrane region" description="Helical" evidence="6">
    <location>
        <begin position="214"/>
        <end position="230"/>
    </location>
</feature>
<reference evidence="8 9" key="1">
    <citation type="submission" date="2019-03" db="EMBL/GenBank/DDBJ databases">
        <title>Genomic Encyclopedia of Type Strains, Phase IV (KMG-IV): sequencing the most valuable type-strain genomes for metagenomic binning, comparative biology and taxonomic classification.</title>
        <authorList>
            <person name="Goeker M."/>
        </authorList>
    </citation>
    <scope>NUCLEOTIDE SEQUENCE [LARGE SCALE GENOMIC DNA]</scope>
    <source>
        <strain evidence="8 9">DSM 15969</strain>
    </source>
</reference>
<feature type="transmembrane region" description="Helical" evidence="6">
    <location>
        <begin position="172"/>
        <end position="194"/>
    </location>
</feature>
<evidence type="ECO:0000256" key="3">
    <source>
        <dbReference type="ARBA" id="ARBA00022692"/>
    </source>
</evidence>
<comment type="subcellular location">
    <subcellularLocation>
        <location evidence="1">Membrane</location>
        <topology evidence="1">Multi-pass membrane protein</topology>
    </subcellularLocation>
</comment>
<keyword evidence="9" id="KW-1185">Reference proteome</keyword>
<protein>
    <submittedName>
        <fullName evidence="8">O-acetylserine/cysteine efflux transporter</fullName>
    </submittedName>
</protein>